<dbReference type="GO" id="GO:0032259">
    <property type="term" value="P:methylation"/>
    <property type="evidence" value="ECO:0007669"/>
    <property type="project" value="UniProtKB-KW"/>
</dbReference>
<evidence type="ECO:0000313" key="4">
    <source>
        <dbReference type="Proteomes" id="UP000317315"/>
    </source>
</evidence>
<reference evidence="3 4" key="1">
    <citation type="submission" date="2017-05" db="EMBL/GenBank/DDBJ databases">
        <authorList>
            <person name="Varghese N."/>
            <person name="Submissions S."/>
        </authorList>
    </citation>
    <scope>NUCLEOTIDE SEQUENCE [LARGE SCALE GENOMIC DNA]</scope>
    <source>
        <strain evidence="3 4">DSM 16304</strain>
    </source>
</reference>
<evidence type="ECO:0000256" key="1">
    <source>
        <dbReference type="ARBA" id="ARBA00022603"/>
    </source>
</evidence>
<dbReference type="AlphaFoldDB" id="A0A521DIC8"/>
<sequence length="312" mass="36136">MLKKIVVKEIRKSGFITFDRFVELSLYHPEFGYYTKKRVKNVLGEDFITAPELTSAFGKVLAFYIKKKYQELKLPLRILELGGGKGFLIKDITDSISVDKYTVLEVREKPNWIDGVNWISSLSDLGEFSGFIVANEFFDAFPFKRIVKRGKKHYEVVVTEDRGFLKEELIEFEGEVPCSLNEGEEYPLFMWKDFLWELSEKIKRAYLIVFDYGNSCGELSFRAYRSNRLVNDYLEKIGETDLTASVDFTYLRSLLEKVGFKFVSLKPQSSFLLENGIERFLKPSDVPAALTLLVDMGRKFKVLEVLKEVSPF</sequence>
<dbReference type="PANTHER" id="PTHR12049">
    <property type="entry name" value="PROTEIN ARGININE METHYLTRANSFERASE NDUFAF7, MITOCHONDRIAL"/>
    <property type="match status" value="1"/>
</dbReference>
<protein>
    <submittedName>
        <fullName evidence="3">SAM-dependent methyltransferase, MidA family</fullName>
    </submittedName>
</protein>
<dbReference type="PANTHER" id="PTHR12049:SF7">
    <property type="entry name" value="PROTEIN ARGININE METHYLTRANSFERASE NDUFAF7, MITOCHONDRIAL"/>
    <property type="match status" value="1"/>
</dbReference>
<dbReference type="Proteomes" id="UP000317315">
    <property type="component" value="Unassembled WGS sequence"/>
</dbReference>
<evidence type="ECO:0000313" key="3">
    <source>
        <dbReference type="EMBL" id="SMO71473.1"/>
    </source>
</evidence>
<dbReference type="GO" id="GO:0035243">
    <property type="term" value="F:protein-arginine omega-N symmetric methyltransferase activity"/>
    <property type="evidence" value="ECO:0007669"/>
    <property type="project" value="TreeGrafter"/>
</dbReference>
<dbReference type="OrthoDB" id="9794208at2"/>
<dbReference type="Gene3D" id="3.40.50.12710">
    <property type="match status" value="1"/>
</dbReference>
<dbReference type="InterPro" id="IPR003788">
    <property type="entry name" value="NDUFAF7"/>
</dbReference>
<keyword evidence="4" id="KW-1185">Reference proteome</keyword>
<keyword evidence="1 3" id="KW-0489">Methyltransferase</keyword>
<dbReference type="SUPFAM" id="SSF53335">
    <property type="entry name" value="S-adenosyl-L-methionine-dependent methyltransferases"/>
    <property type="match status" value="1"/>
</dbReference>
<name>A0A521DIC8_9BACT</name>
<dbReference type="EMBL" id="FXTM01000021">
    <property type="protein sequence ID" value="SMO71473.1"/>
    <property type="molecule type" value="Genomic_DNA"/>
</dbReference>
<dbReference type="Pfam" id="PF02636">
    <property type="entry name" value="Methyltransf_28"/>
    <property type="match status" value="1"/>
</dbReference>
<keyword evidence="2 3" id="KW-0808">Transferase</keyword>
<evidence type="ECO:0000256" key="2">
    <source>
        <dbReference type="ARBA" id="ARBA00022679"/>
    </source>
</evidence>
<dbReference type="RefSeq" id="WP_142936015.1">
    <property type="nucleotide sequence ID" value="NZ_FXTM01000021.1"/>
</dbReference>
<organism evidence="3 4">
    <name type="scientific">Balnearium lithotrophicum</name>
    <dbReference type="NCBI Taxonomy" id="223788"/>
    <lineage>
        <taxon>Bacteria</taxon>
        <taxon>Pseudomonadati</taxon>
        <taxon>Aquificota</taxon>
        <taxon>Aquificia</taxon>
        <taxon>Desulfurobacteriales</taxon>
        <taxon>Desulfurobacteriaceae</taxon>
        <taxon>Balnearium</taxon>
    </lineage>
</organism>
<gene>
    <name evidence="3" type="ORF">SAMN06269117_12127</name>
</gene>
<proteinExistence type="predicted"/>
<dbReference type="InterPro" id="IPR038375">
    <property type="entry name" value="NDUFAF7_sf"/>
</dbReference>
<accession>A0A521DIC8</accession>
<dbReference type="InterPro" id="IPR029063">
    <property type="entry name" value="SAM-dependent_MTases_sf"/>
</dbReference>